<evidence type="ECO:0000256" key="1">
    <source>
        <dbReference type="SAM" id="MobiDB-lite"/>
    </source>
</evidence>
<organism evidence="2 3">
    <name type="scientific">Portunus trituberculatus</name>
    <name type="common">Swimming crab</name>
    <name type="synonym">Neptunus trituberculatus</name>
    <dbReference type="NCBI Taxonomy" id="210409"/>
    <lineage>
        <taxon>Eukaryota</taxon>
        <taxon>Metazoa</taxon>
        <taxon>Ecdysozoa</taxon>
        <taxon>Arthropoda</taxon>
        <taxon>Crustacea</taxon>
        <taxon>Multicrustacea</taxon>
        <taxon>Malacostraca</taxon>
        <taxon>Eumalacostraca</taxon>
        <taxon>Eucarida</taxon>
        <taxon>Decapoda</taxon>
        <taxon>Pleocyemata</taxon>
        <taxon>Brachyura</taxon>
        <taxon>Eubrachyura</taxon>
        <taxon>Portunoidea</taxon>
        <taxon>Portunidae</taxon>
        <taxon>Portuninae</taxon>
        <taxon>Portunus</taxon>
    </lineage>
</organism>
<comment type="caution">
    <text evidence="2">The sequence shown here is derived from an EMBL/GenBank/DDBJ whole genome shotgun (WGS) entry which is preliminary data.</text>
</comment>
<dbReference type="EMBL" id="VSRR010001270">
    <property type="protein sequence ID" value="MPC23947.1"/>
    <property type="molecule type" value="Genomic_DNA"/>
</dbReference>
<proteinExistence type="predicted"/>
<reference evidence="2" key="1">
    <citation type="submission" date="2019-05" db="EMBL/GenBank/DDBJ databases">
        <title>Another draft genome of Portunus trituberculatus and its Hox gene families provides insights of decapod evolution.</title>
        <authorList>
            <person name="Jeong J.-H."/>
            <person name="Song I."/>
            <person name="Kim S."/>
            <person name="Choi T."/>
            <person name="Kim D."/>
            <person name="Ryu S."/>
            <person name="Kim W."/>
        </authorList>
    </citation>
    <scope>NUCLEOTIDE SEQUENCE [LARGE SCALE GENOMIC DNA]</scope>
    <source>
        <tissue evidence="2">Muscle</tissue>
    </source>
</reference>
<keyword evidence="3" id="KW-1185">Reference proteome</keyword>
<sequence length="187" mass="18893">MVVYWSPSQTSPLRSDLRAHRPIFGWVSRPYIGAGGVLPPSAAPSLPDFIMRGAEGRAVHPTLASSPALSGGRFGPCFAEHGKSGQVVSDEVARCGGGGVLCDGGGGGGRLGKAWRACLGRQVVVVVVVVKAPVQAPRAAAASPPSAPARGSRGATPSTRPCWSCCCCAGAHSVTTGRQACCAEGDD</sequence>
<evidence type="ECO:0000313" key="2">
    <source>
        <dbReference type="EMBL" id="MPC23947.1"/>
    </source>
</evidence>
<accession>A0A5B7DS13</accession>
<feature type="compositionally biased region" description="Low complexity" evidence="1">
    <location>
        <begin position="138"/>
        <end position="155"/>
    </location>
</feature>
<dbReference type="Proteomes" id="UP000324222">
    <property type="component" value="Unassembled WGS sequence"/>
</dbReference>
<dbReference type="AlphaFoldDB" id="A0A5B7DS13"/>
<name>A0A5B7DS13_PORTR</name>
<protein>
    <submittedName>
        <fullName evidence="2">Uncharacterized protein</fullName>
    </submittedName>
</protein>
<gene>
    <name evidence="2" type="ORF">E2C01_017016</name>
</gene>
<feature type="region of interest" description="Disordered" evidence="1">
    <location>
        <begin position="138"/>
        <end position="160"/>
    </location>
</feature>
<evidence type="ECO:0000313" key="3">
    <source>
        <dbReference type="Proteomes" id="UP000324222"/>
    </source>
</evidence>